<dbReference type="Proteomes" id="UP001518925">
    <property type="component" value="Unassembled WGS sequence"/>
</dbReference>
<keyword evidence="1" id="KW-1133">Transmembrane helix</keyword>
<keyword evidence="3" id="KW-1185">Reference proteome</keyword>
<name>A0ABS2DNQ1_9BACI</name>
<gene>
    <name evidence="2" type="ORF">JR050_16165</name>
</gene>
<dbReference type="EMBL" id="JAFELM010000040">
    <property type="protein sequence ID" value="MBM6619198.1"/>
    <property type="molecule type" value="Genomic_DNA"/>
</dbReference>
<feature type="transmembrane region" description="Helical" evidence="1">
    <location>
        <begin position="50"/>
        <end position="68"/>
    </location>
</feature>
<dbReference type="RefSeq" id="WP_204204558.1">
    <property type="nucleotide sequence ID" value="NZ_JAFELM010000040.1"/>
</dbReference>
<protein>
    <recommendedName>
        <fullName evidence="4">AtpZ/AtpI family protein</fullName>
    </recommendedName>
</protein>
<evidence type="ECO:0000313" key="3">
    <source>
        <dbReference type="Proteomes" id="UP001518925"/>
    </source>
</evidence>
<feature type="transmembrane region" description="Helical" evidence="1">
    <location>
        <begin position="12"/>
        <end position="30"/>
    </location>
</feature>
<proteinExistence type="predicted"/>
<keyword evidence="1" id="KW-0812">Transmembrane</keyword>
<keyword evidence="1" id="KW-0472">Membrane</keyword>
<accession>A0ABS2DNQ1</accession>
<comment type="caution">
    <text evidence="2">The sequence shown here is derived from an EMBL/GenBank/DDBJ whole genome shotgun (WGS) entry which is preliminary data.</text>
</comment>
<evidence type="ECO:0008006" key="4">
    <source>
        <dbReference type="Google" id="ProtNLM"/>
    </source>
</evidence>
<evidence type="ECO:0000256" key="1">
    <source>
        <dbReference type="SAM" id="Phobius"/>
    </source>
</evidence>
<sequence>MNKWRETRKKGKWKFILFQGIFLGGIGFTLGKVGLDFFIDRELGNIQEYIITAIIFGIFFGTGTWLYTENRYKKYTANK</sequence>
<organism evidence="2 3">
    <name type="scientific">Bacillus suaedaesalsae</name>
    <dbReference type="NCBI Taxonomy" id="2810349"/>
    <lineage>
        <taxon>Bacteria</taxon>
        <taxon>Bacillati</taxon>
        <taxon>Bacillota</taxon>
        <taxon>Bacilli</taxon>
        <taxon>Bacillales</taxon>
        <taxon>Bacillaceae</taxon>
        <taxon>Bacillus</taxon>
    </lineage>
</organism>
<evidence type="ECO:0000313" key="2">
    <source>
        <dbReference type="EMBL" id="MBM6619198.1"/>
    </source>
</evidence>
<reference evidence="2 3" key="1">
    <citation type="submission" date="2021-02" db="EMBL/GenBank/DDBJ databases">
        <title>Bacillus sp. RD4P76, an endophyte from a halophyte.</title>
        <authorList>
            <person name="Sun J.-Q."/>
        </authorList>
    </citation>
    <scope>NUCLEOTIDE SEQUENCE [LARGE SCALE GENOMIC DNA]</scope>
    <source>
        <strain evidence="2 3">RD4P76</strain>
    </source>
</reference>